<organism evidence="2 3">
    <name type="scientific">Bartonella elizabethae Re6043vi</name>
    <dbReference type="NCBI Taxonomy" id="1094554"/>
    <lineage>
        <taxon>Bacteria</taxon>
        <taxon>Pseudomonadati</taxon>
        <taxon>Pseudomonadota</taxon>
        <taxon>Alphaproteobacteria</taxon>
        <taxon>Hyphomicrobiales</taxon>
        <taxon>Bartonellaceae</taxon>
        <taxon>Bartonella</taxon>
    </lineage>
</organism>
<evidence type="ECO:0008006" key="4">
    <source>
        <dbReference type="Google" id="ProtNLM"/>
    </source>
</evidence>
<evidence type="ECO:0000313" key="2">
    <source>
        <dbReference type="EMBL" id="EJF83801.1"/>
    </source>
</evidence>
<gene>
    <name evidence="2" type="ORF">MCU_00469</name>
</gene>
<keyword evidence="1" id="KW-0812">Transmembrane</keyword>
<keyword evidence="3" id="KW-1185">Reference proteome</keyword>
<dbReference type="Proteomes" id="UP000008942">
    <property type="component" value="Unassembled WGS sequence"/>
</dbReference>
<evidence type="ECO:0000313" key="3">
    <source>
        <dbReference type="Proteomes" id="UP000008942"/>
    </source>
</evidence>
<comment type="caution">
    <text evidence="2">The sequence shown here is derived from an EMBL/GenBank/DDBJ whole genome shotgun (WGS) entry which is preliminary data.</text>
</comment>
<proteinExistence type="predicted"/>
<reference evidence="2 3" key="1">
    <citation type="submission" date="2012-03" db="EMBL/GenBank/DDBJ databases">
        <title>The Genome Sequence of Bartonella elizabethae Re6043vi.</title>
        <authorList>
            <consortium name="The Broad Institute Genome Sequencing Platform"/>
            <consortium name="The Broad Institute Genome Sequencing Center for Infectious Disease"/>
            <person name="Feldgarden M."/>
            <person name="Kirby J."/>
            <person name="Kosoy M."/>
            <person name="Birtles R."/>
            <person name="Probert W.S."/>
            <person name="Chiaraviglio L."/>
            <person name="Young S.K."/>
            <person name="Zeng Q."/>
            <person name="Gargeya S."/>
            <person name="Fitzgerald M."/>
            <person name="Haas B."/>
            <person name="Abouelleil A."/>
            <person name="Alvarado L."/>
            <person name="Arachchi H.M."/>
            <person name="Berlin A."/>
            <person name="Chapman S.B."/>
            <person name="Gearin G."/>
            <person name="Goldberg J."/>
            <person name="Griggs A."/>
            <person name="Gujja S."/>
            <person name="Hansen M."/>
            <person name="Heiman D."/>
            <person name="Howarth C."/>
            <person name="Larimer J."/>
            <person name="Lui A."/>
            <person name="MacDonald P.J.P."/>
            <person name="McCowen C."/>
            <person name="Montmayeur A."/>
            <person name="Murphy C."/>
            <person name="Neiman D."/>
            <person name="Pearson M."/>
            <person name="Priest M."/>
            <person name="Roberts A."/>
            <person name="Saif S."/>
            <person name="Shea T."/>
            <person name="Sisk P."/>
            <person name="Stolte C."/>
            <person name="Sykes S."/>
            <person name="Wortman J."/>
            <person name="Nusbaum C."/>
            <person name="Birren B."/>
        </authorList>
    </citation>
    <scope>NUCLEOTIDE SEQUENCE [LARGE SCALE GENOMIC DNA]</scope>
    <source>
        <strain evidence="2 3">Re6043vi</strain>
    </source>
</reference>
<sequence length="172" mass="19972">MQGAVLLTCTSSFFIATQAKIRQLMYIDVMKIFLVRMSSVSTIAIILMRFVFLTSISIRTWLFVLLDEDTVTGYLLSTMLYMPFTLIFPLRGAPIAYEVSDYLVWIDLFISAQFLFRVSINTIFLLATCMLSPINTNFKMHICYVLIFSCSFILATLFNIYKLWRSYALRKH</sequence>
<evidence type="ECO:0000256" key="1">
    <source>
        <dbReference type="SAM" id="Phobius"/>
    </source>
</evidence>
<feature type="transmembrane region" description="Helical" evidence="1">
    <location>
        <begin position="102"/>
        <end position="130"/>
    </location>
</feature>
<name>A0ABN0GK30_BAREL</name>
<dbReference type="EMBL" id="AILW01000003">
    <property type="protein sequence ID" value="EJF83801.1"/>
    <property type="molecule type" value="Genomic_DNA"/>
</dbReference>
<keyword evidence="1" id="KW-0472">Membrane</keyword>
<protein>
    <recommendedName>
        <fullName evidence="4">Integral membrane protein</fullName>
    </recommendedName>
</protein>
<keyword evidence="1" id="KW-1133">Transmembrane helix</keyword>
<feature type="transmembrane region" description="Helical" evidence="1">
    <location>
        <begin position="142"/>
        <end position="161"/>
    </location>
</feature>
<accession>A0ABN0GK30</accession>
<feature type="transmembrane region" description="Helical" evidence="1">
    <location>
        <begin position="71"/>
        <end position="90"/>
    </location>
</feature>